<protein>
    <recommendedName>
        <fullName evidence="3">histidine kinase</fullName>
        <ecNumber evidence="3">2.7.13.3</ecNumber>
    </recommendedName>
</protein>
<comment type="catalytic activity">
    <reaction evidence="1">
        <text>ATP + protein L-histidine = ADP + protein N-phospho-L-histidine.</text>
        <dbReference type="EC" id="2.7.13.3"/>
    </reaction>
</comment>
<dbReference type="InterPro" id="IPR003661">
    <property type="entry name" value="HisK_dim/P_dom"/>
</dbReference>
<dbReference type="SUPFAM" id="SSF55874">
    <property type="entry name" value="ATPase domain of HSP90 chaperone/DNA topoisomerase II/histidine kinase"/>
    <property type="match status" value="1"/>
</dbReference>
<dbReference type="PANTHER" id="PTHR45436:SF1">
    <property type="entry name" value="SENSOR PROTEIN QSEC"/>
    <property type="match status" value="1"/>
</dbReference>
<evidence type="ECO:0000256" key="5">
    <source>
        <dbReference type="ARBA" id="ARBA00022679"/>
    </source>
</evidence>
<comment type="subcellular location">
    <subcellularLocation>
        <location evidence="2">Membrane</location>
    </subcellularLocation>
</comment>
<dbReference type="CDD" id="cd00082">
    <property type="entry name" value="HisKA"/>
    <property type="match status" value="1"/>
</dbReference>
<evidence type="ECO:0000313" key="14">
    <source>
        <dbReference type="Proteomes" id="UP000260665"/>
    </source>
</evidence>
<accession>A0A3E1R9D8</accession>
<dbReference type="PROSITE" id="PS50885">
    <property type="entry name" value="HAMP"/>
    <property type="match status" value="1"/>
</dbReference>
<evidence type="ECO:0000256" key="4">
    <source>
        <dbReference type="ARBA" id="ARBA00022553"/>
    </source>
</evidence>
<dbReference type="Gene3D" id="3.30.565.10">
    <property type="entry name" value="Histidine kinase-like ATPase, C-terminal domain"/>
    <property type="match status" value="1"/>
</dbReference>
<dbReference type="GO" id="GO:0005886">
    <property type="term" value="C:plasma membrane"/>
    <property type="evidence" value="ECO:0007669"/>
    <property type="project" value="TreeGrafter"/>
</dbReference>
<dbReference type="SMART" id="SM00387">
    <property type="entry name" value="HATPase_c"/>
    <property type="match status" value="1"/>
</dbReference>
<evidence type="ECO:0000256" key="9">
    <source>
        <dbReference type="ARBA" id="ARBA00023012"/>
    </source>
</evidence>
<dbReference type="PANTHER" id="PTHR45436">
    <property type="entry name" value="SENSOR HISTIDINE KINASE YKOH"/>
    <property type="match status" value="1"/>
</dbReference>
<feature type="domain" description="Histidine kinase" evidence="11">
    <location>
        <begin position="255"/>
        <end position="466"/>
    </location>
</feature>
<dbReference type="Pfam" id="PF00512">
    <property type="entry name" value="HisKA"/>
    <property type="match status" value="1"/>
</dbReference>
<dbReference type="InterPro" id="IPR003660">
    <property type="entry name" value="HAMP_dom"/>
</dbReference>
<dbReference type="Pfam" id="PF02518">
    <property type="entry name" value="HATPase_c"/>
    <property type="match status" value="1"/>
</dbReference>
<dbReference type="InterPro" id="IPR036097">
    <property type="entry name" value="HisK_dim/P_sf"/>
</dbReference>
<comment type="caution">
    <text evidence="13">The sequence shown here is derived from an EMBL/GenBank/DDBJ whole genome shotgun (WGS) entry which is preliminary data.</text>
</comment>
<keyword evidence="4" id="KW-0597">Phosphoprotein</keyword>
<keyword evidence="5" id="KW-0808">Transferase</keyword>
<keyword evidence="6" id="KW-0812">Transmembrane</keyword>
<dbReference type="InterPro" id="IPR004358">
    <property type="entry name" value="Sig_transdc_His_kin-like_C"/>
</dbReference>
<evidence type="ECO:0000256" key="8">
    <source>
        <dbReference type="ARBA" id="ARBA00022989"/>
    </source>
</evidence>
<evidence type="ECO:0000256" key="1">
    <source>
        <dbReference type="ARBA" id="ARBA00000085"/>
    </source>
</evidence>
<feature type="domain" description="HAMP" evidence="12">
    <location>
        <begin position="195"/>
        <end position="247"/>
    </location>
</feature>
<gene>
    <name evidence="13" type="ORF">DIC66_15920</name>
</gene>
<name>A0A3E1R9D8_9BURK</name>
<evidence type="ECO:0000259" key="12">
    <source>
        <dbReference type="PROSITE" id="PS50885"/>
    </source>
</evidence>
<dbReference type="OrthoDB" id="8554694at2"/>
<dbReference type="InterPro" id="IPR036890">
    <property type="entry name" value="HATPase_C_sf"/>
</dbReference>
<dbReference type="EMBL" id="QFZK01000011">
    <property type="protein sequence ID" value="RFO95986.1"/>
    <property type="molecule type" value="Genomic_DNA"/>
</dbReference>
<dbReference type="Gene3D" id="1.10.287.130">
    <property type="match status" value="1"/>
</dbReference>
<evidence type="ECO:0000256" key="10">
    <source>
        <dbReference type="ARBA" id="ARBA00023136"/>
    </source>
</evidence>
<dbReference type="PROSITE" id="PS50109">
    <property type="entry name" value="HIS_KIN"/>
    <property type="match status" value="1"/>
</dbReference>
<dbReference type="Proteomes" id="UP000260665">
    <property type="component" value="Unassembled WGS sequence"/>
</dbReference>
<dbReference type="InterPro" id="IPR050428">
    <property type="entry name" value="TCS_sensor_his_kinase"/>
</dbReference>
<dbReference type="InterPro" id="IPR005467">
    <property type="entry name" value="His_kinase_dom"/>
</dbReference>
<organism evidence="13 14">
    <name type="scientific">Rhodoferax lacus</name>
    <dbReference type="NCBI Taxonomy" id="2184758"/>
    <lineage>
        <taxon>Bacteria</taxon>
        <taxon>Pseudomonadati</taxon>
        <taxon>Pseudomonadota</taxon>
        <taxon>Betaproteobacteria</taxon>
        <taxon>Burkholderiales</taxon>
        <taxon>Comamonadaceae</taxon>
        <taxon>Rhodoferax</taxon>
    </lineage>
</organism>
<keyword evidence="8" id="KW-1133">Transmembrane helix</keyword>
<reference evidence="13 14" key="1">
    <citation type="submission" date="2018-05" db="EMBL/GenBank/DDBJ databases">
        <title>Rhodoferax soyangensis sp.nov., isolated from an oligotrophic freshwater lake.</title>
        <authorList>
            <person name="Park M."/>
        </authorList>
    </citation>
    <scope>NUCLEOTIDE SEQUENCE [LARGE SCALE GENOMIC DNA]</scope>
    <source>
        <strain evidence="13 14">IMCC26218</strain>
    </source>
</reference>
<evidence type="ECO:0000256" key="6">
    <source>
        <dbReference type="ARBA" id="ARBA00022692"/>
    </source>
</evidence>
<keyword evidence="10" id="KW-0472">Membrane</keyword>
<keyword evidence="14" id="KW-1185">Reference proteome</keyword>
<proteinExistence type="predicted"/>
<evidence type="ECO:0000313" key="13">
    <source>
        <dbReference type="EMBL" id="RFO95986.1"/>
    </source>
</evidence>
<dbReference type="PRINTS" id="PR00344">
    <property type="entry name" value="BCTRLSENSOR"/>
</dbReference>
<sequence>MFKERSLRRDLLIGILLPIVLFVVVDTVSVYHQALAAVNVAYDRTLLASAKSIGELLEIEGEGAQAHIRARVPYAALEAFEADNRSRMSYRVSDARGQWLDGDAALRAWSGTLPQQGPYAALVDFYDDTVRSDAVRVAVLLQPVATGRERAMAMVQVAETLELRHTLARQILLDTLQRQALLIGVITAVVLFVVQRVTGPVRRLSRSLDARSEDDLTPIQAPELPGEIQPLTEAANRVMARLQHLLDYQQRFVRDAAHQLRTPLAVLKVQVQSALRGDLAPHEALQGIEATVNRATQLTNQMLTFAKVEQLRQQQSFEPLDWAESVRALVLEMSPLIAEKNLDFELDAKPCVVLAHEWMLREMVRNFLHNAVRHSPPGASLLLQLSQSAEVATLLIQDAGCGISEALRSRLFQPFATAGGHAGTGLGLTIAREIALALGGSVQLNNRLSEGQVCGLDARISLPLVGTATPPGTA</sequence>
<evidence type="ECO:0000256" key="7">
    <source>
        <dbReference type="ARBA" id="ARBA00022777"/>
    </source>
</evidence>
<dbReference type="SMART" id="SM00388">
    <property type="entry name" value="HisKA"/>
    <property type="match status" value="1"/>
</dbReference>
<dbReference type="InterPro" id="IPR003594">
    <property type="entry name" value="HATPase_dom"/>
</dbReference>
<dbReference type="AlphaFoldDB" id="A0A3E1R9D8"/>
<evidence type="ECO:0000256" key="2">
    <source>
        <dbReference type="ARBA" id="ARBA00004370"/>
    </source>
</evidence>
<evidence type="ECO:0000256" key="3">
    <source>
        <dbReference type="ARBA" id="ARBA00012438"/>
    </source>
</evidence>
<keyword evidence="7 13" id="KW-0418">Kinase</keyword>
<dbReference type="Pfam" id="PF08521">
    <property type="entry name" value="2CSK_N"/>
    <property type="match status" value="1"/>
</dbReference>
<dbReference type="InterPro" id="IPR013727">
    <property type="entry name" value="2CSK_N"/>
</dbReference>
<dbReference type="SUPFAM" id="SSF47384">
    <property type="entry name" value="Homodimeric domain of signal transducing histidine kinase"/>
    <property type="match status" value="1"/>
</dbReference>
<evidence type="ECO:0000259" key="11">
    <source>
        <dbReference type="PROSITE" id="PS50109"/>
    </source>
</evidence>
<keyword evidence="9" id="KW-0902">Two-component regulatory system</keyword>
<dbReference type="GO" id="GO:0000155">
    <property type="term" value="F:phosphorelay sensor kinase activity"/>
    <property type="evidence" value="ECO:0007669"/>
    <property type="project" value="InterPro"/>
</dbReference>
<dbReference type="EC" id="2.7.13.3" evidence="3"/>